<dbReference type="NCBIfam" id="NF038117">
    <property type="entry name" value="choice_anch_I"/>
    <property type="match status" value="1"/>
</dbReference>
<evidence type="ECO:0000256" key="1">
    <source>
        <dbReference type="SAM" id="MobiDB-lite"/>
    </source>
</evidence>
<evidence type="ECO:0000259" key="3">
    <source>
        <dbReference type="Pfam" id="PF22494"/>
    </source>
</evidence>
<dbReference type="Pfam" id="PF22494">
    <property type="entry name" value="choice_anch_I"/>
    <property type="match status" value="1"/>
</dbReference>
<feature type="chain" id="PRO_5046656582" description="Choice-of-anchor I domain-containing protein" evidence="2">
    <location>
        <begin position="33"/>
        <end position="757"/>
    </location>
</feature>
<feature type="compositionally biased region" description="Basic and acidic residues" evidence="1">
    <location>
        <begin position="449"/>
        <end position="461"/>
    </location>
</feature>
<comment type="caution">
    <text evidence="4">The sequence shown here is derived from an EMBL/GenBank/DDBJ whole genome shotgun (WGS) entry which is preliminary data.</text>
</comment>
<dbReference type="Proteomes" id="UP001500326">
    <property type="component" value="Unassembled WGS sequence"/>
</dbReference>
<gene>
    <name evidence="4" type="ORF">GCM10009777_05120</name>
</gene>
<dbReference type="EMBL" id="BAAAOH010000001">
    <property type="protein sequence ID" value="GAA1975225.1"/>
    <property type="molecule type" value="Genomic_DNA"/>
</dbReference>
<reference evidence="5" key="1">
    <citation type="journal article" date="2019" name="Int. J. Syst. Evol. Microbiol.">
        <title>The Global Catalogue of Microorganisms (GCM) 10K type strain sequencing project: providing services to taxonomists for standard genome sequencing and annotation.</title>
        <authorList>
            <consortium name="The Broad Institute Genomics Platform"/>
            <consortium name="The Broad Institute Genome Sequencing Center for Infectious Disease"/>
            <person name="Wu L."/>
            <person name="Ma J."/>
        </authorList>
    </citation>
    <scope>NUCLEOTIDE SEQUENCE [LARGE SCALE GENOMIC DNA]</scope>
    <source>
        <strain evidence="5">JCM 14902</strain>
    </source>
</reference>
<dbReference type="InterPro" id="IPR015943">
    <property type="entry name" value="WD40/YVTN_repeat-like_dom_sf"/>
</dbReference>
<accession>A0ABP5D8I2</accession>
<proteinExistence type="predicted"/>
<evidence type="ECO:0000313" key="4">
    <source>
        <dbReference type="EMBL" id="GAA1975225.1"/>
    </source>
</evidence>
<dbReference type="InterPro" id="IPR052956">
    <property type="entry name" value="Mesenchyme-surface_protein"/>
</dbReference>
<feature type="compositionally biased region" description="Polar residues" evidence="1">
    <location>
        <begin position="438"/>
        <end position="448"/>
    </location>
</feature>
<dbReference type="Gene3D" id="2.130.10.10">
    <property type="entry name" value="YVTN repeat-like/Quinoprotein amine dehydrogenase"/>
    <property type="match status" value="1"/>
</dbReference>
<dbReference type="InterPro" id="IPR011048">
    <property type="entry name" value="Haem_d1_sf"/>
</dbReference>
<dbReference type="SUPFAM" id="SSF51004">
    <property type="entry name" value="C-terminal (heme d1) domain of cytochrome cd1-nitrite reductase"/>
    <property type="match status" value="1"/>
</dbReference>
<organism evidence="4 5">
    <name type="scientific">Microbacterium pumilum</name>
    <dbReference type="NCBI Taxonomy" id="344165"/>
    <lineage>
        <taxon>Bacteria</taxon>
        <taxon>Bacillati</taxon>
        <taxon>Actinomycetota</taxon>
        <taxon>Actinomycetes</taxon>
        <taxon>Micrococcales</taxon>
        <taxon>Microbacteriaceae</taxon>
        <taxon>Microbacterium</taxon>
    </lineage>
</organism>
<keyword evidence="2" id="KW-0732">Signal</keyword>
<evidence type="ECO:0000313" key="5">
    <source>
        <dbReference type="Proteomes" id="UP001500326"/>
    </source>
</evidence>
<evidence type="ECO:0000256" key="2">
    <source>
        <dbReference type="SAM" id="SignalP"/>
    </source>
</evidence>
<feature type="domain" description="Choice-of-anchor I" evidence="3">
    <location>
        <begin position="65"/>
        <end position="561"/>
    </location>
</feature>
<dbReference type="RefSeq" id="WP_344058221.1">
    <property type="nucleotide sequence ID" value="NZ_BAAAOH010000001.1"/>
</dbReference>
<dbReference type="InterPro" id="IPR055188">
    <property type="entry name" value="Choice_anch_I"/>
</dbReference>
<feature type="region of interest" description="Disordered" evidence="1">
    <location>
        <begin position="438"/>
        <end position="465"/>
    </location>
</feature>
<keyword evidence="5" id="KW-1185">Reference proteome</keyword>
<protein>
    <recommendedName>
        <fullName evidence="3">Choice-of-anchor I domain-containing protein</fullName>
    </recommendedName>
</protein>
<dbReference type="PANTHER" id="PTHR46928:SF1">
    <property type="entry name" value="MESENCHYME-SPECIFIC CELL SURFACE GLYCOPROTEIN"/>
    <property type="match status" value="1"/>
</dbReference>
<name>A0ABP5D8I2_9MICO</name>
<dbReference type="PANTHER" id="PTHR46928">
    <property type="entry name" value="MESENCHYME-SPECIFIC CELL SURFACE GLYCOPROTEIN"/>
    <property type="match status" value="1"/>
</dbReference>
<dbReference type="Gene3D" id="2.60.40.2700">
    <property type="match status" value="1"/>
</dbReference>
<sequence>MPSLLLSRSAVAAATVAALALATISVSTAAAASIVPDPIEYSADDAALALSPVGTFETGVFDESGAEIVAAHGHHLFVVNAQAGAVSVLDYSDPTAIAQQSVITSDGIANSVAVRSDGLGIIAFEAAVKTDRGHLVFFDAVGDGGEFPILGEVTVGALPDMVSISADGTFAVVANEGEPADDFSIDPEGSISVVRLPAPGLAAPTQSDVRTADFHAFEAGGALNLPDDVRVFGPAPHGDDLPVSRNLEPEFIAIDGDVAYASLQEANAVAEIDLATAAVTAIWPLGFKDLGTAGNGIDPSDRDPRDAPTFDVRTFEGLHGVYMPDGINAYQANGQTYLVTANEGDAREWGDYAEPVRVGDLADDGFGPVCDDSPLAGSLGNDQLGRLNVTKELGFDAAAGCYSDLYAFGGRSFSIWTTDGTQVYDSGDSFEEITHTANPDFFNSSHTASELEGRSDDKGPEPENLSIGAIGDRTYAFIGFERVGGIAVYDITDPGAATFVTYVNNRDFSVSVEDADDPAAVLSQAGDLGPEGVTFIPATSSATGSPLLAVANEVSGTTTLFSVVDLLAPVNTAPPTISGSPDFTRTLKADPGRWTPVGGNGKVTFDYQWLLDGEPIRGATKQTYTVGLLDTGHEIIVRVRTSQSGQREAVATSAPLLLRYSSIALVTPSPRVATTSSTVVVTVQVRPSNFTTGATRPTGTVKITVAGKSFTGTLDGSGFTVRIPVGKLPRGIHPIVANYSGDIAVSPTRGLGVVLVR</sequence>
<feature type="signal peptide" evidence="2">
    <location>
        <begin position="1"/>
        <end position="32"/>
    </location>
</feature>